<accession>A0ABT3N002</accession>
<dbReference type="Proteomes" id="UP001209854">
    <property type="component" value="Unassembled WGS sequence"/>
</dbReference>
<feature type="region of interest" description="Disordered" evidence="1">
    <location>
        <begin position="1"/>
        <end position="64"/>
    </location>
</feature>
<sequence length="557" mass="60260">MSSSDSSSVGGTPYTADGLLTPPPSSPPSHGVKNGDEVTTVSAESSFPPPPPSALQPPRKPIAGRTLSTVTPAVNVNAPQRAIQNFTNQTHEVRELRAQVNFVSSIPRLLQQLEQPEQTSVNTPFFILVNDGGKQVRLIPPDPELKRNKEKYQALKARLAEQFNAIDQHYKGSKGTVLGEKALRAEARLEACRNELNQVDIPEPEIPYTPIMFAFSSLLNVTPSTQPASATADSSTIEEGEFVLFPDPPAPLGPQKSQPATRTLPDDVDPSELPQQRLRKRPKAEPPKPVSPGEVAEEIRPTGQGLQKVETTFLQPSPSTGFANIYHTASEPAARGKIASVNSGNPDLAVGHGGINSEFSDQIPEAKRYKALHEYMVEKAGPEGGFVTFDPNHFPDRNAALVGAAIYRPQDATDNTGTIFIDVFNTPPGGDQANGAMIYAVAPNGADGSYPDTEDGKRQWLLDIKMFSGNILAAQNAWNIYAEAKYLPVLPVLRSPMVGGGFFKHPKADKNELAAAIQAGFDEALAHIENVTLSEIQYEETEDQHFSNVQRMKGKKD</sequence>
<organism evidence="2 3">
    <name type="scientific">Endozoicomonas gorgoniicola</name>
    <dbReference type="NCBI Taxonomy" id="1234144"/>
    <lineage>
        <taxon>Bacteria</taxon>
        <taxon>Pseudomonadati</taxon>
        <taxon>Pseudomonadota</taxon>
        <taxon>Gammaproteobacteria</taxon>
        <taxon>Oceanospirillales</taxon>
        <taxon>Endozoicomonadaceae</taxon>
        <taxon>Endozoicomonas</taxon>
    </lineage>
</organism>
<name>A0ABT3N002_9GAMM</name>
<keyword evidence="3" id="KW-1185">Reference proteome</keyword>
<feature type="compositionally biased region" description="Pro residues" evidence="1">
    <location>
        <begin position="47"/>
        <end position="60"/>
    </location>
</feature>
<dbReference type="RefSeq" id="WP_262564708.1">
    <property type="nucleotide sequence ID" value="NZ_JAPFCC010000001.1"/>
</dbReference>
<comment type="caution">
    <text evidence="2">The sequence shown here is derived from an EMBL/GenBank/DDBJ whole genome shotgun (WGS) entry which is preliminary data.</text>
</comment>
<proteinExistence type="predicted"/>
<dbReference type="EMBL" id="JAPFCC010000001">
    <property type="protein sequence ID" value="MCW7554951.1"/>
    <property type="molecule type" value="Genomic_DNA"/>
</dbReference>
<evidence type="ECO:0000313" key="2">
    <source>
        <dbReference type="EMBL" id="MCW7554951.1"/>
    </source>
</evidence>
<evidence type="ECO:0000256" key="1">
    <source>
        <dbReference type="SAM" id="MobiDB-lite"/>
    </source>
</evidence>
<feature type="region of interest" description="Disordered" evidence="1">
    <location>
        <begin position="243"/>
        <end position="304"/>
    </location>
</feature>
<evidence type="ECO:0000313" key="3">
    <source>
        <dbReference type="Proteomes" id="UP001209854"/>
    </source>
</evidence>
<reference evidence="2 3" key="1">
    <citation type="submission" date="2022-10" db="EMBL/GenBank/DDBJ databases">
        <title>High-quality genome sequences of two octocoral-associated bacteria, Endozoicomonas euniceicola EF212 and Endozoicomonas gorgoniicola PS125.</title>
        <authorList>
            <person name="Chiou Y.-J."/>
            <person name="Chen Y.-H."/>
        </authorList>
    </citation>
    <scope>NUCLEOTIDE SEQUENCE [LARGE SCALE GENOMIC DNA]</scope>
    <source>
        <strain evidence="2 3">PS125</strain>
    </source>
</reference>
<gene>
    <name evidence="2" type="ORF">NX722_20475</name>
</gene>
<protein>
    <submittedName>
        <fullName evidence="2">Uncharacterized protein</fullName>
    </submittedName>
</protein>